<dbReference type="Proteomes" id="UP001497700">
    <property type="component" value="Unassembled WGS sequence"/>
</dbReference>
<dbReference type="EMBL" id="MU393446">
    <property type="protein sequence ID" value="KAI4867540.1"/>
    <property type="molecule type" value="Genomic_DNA"/>
</dbReference>
<comment type="caution">
    <text evidence="1">The sequence shown here is derived from an EMBL/GenBank/DDBJ whole genome shotgun (WGS) entry which is preliminary data.</text>
</comment>
<gene>
    <name evidence="1" type="ORF">F4820DRAFT_467718</name>
</gene>
<evidence type="ECO:0000313" key="2">
    <source>
        <dbReference type="Proteomes" id="UP001497700"/>
    </source>
</evidence>
<organism evidence="1 2">
    <name type="scientific">Hypoxylon rubiginosum</name>
    <dbReference type="NCBI Taxonomy" id="110542"/>
    <lineage>
        <taxon>Eukaryota</taxon>
        <taxon>Fungi</taxon>
        <taxon>Dikarya</taxon>
        <taxon>Ascomycota</taxon>
        <taxon>Pezizomycotina</taxon>
        <taxon>Sordariomycetes</taxon>
        <taxon>Xylariomycetidae</taxon>
        <taxon>Xylariales</taxon>
        <taxon>Hypoxylaceae</taxon>
        <taxon>Hypoxylon</taxon>
    </lineage>
</organism>
<evidence type="ECO:0000313" key="1">
    <source>
        <dbReference type="EMBL" id="KAI4867540.1"/>
    </source>
</evidence>
<reference evidence="1 2" key="1">
    <citation type="journal article" date="2022" name="New Phytol.">
        <title>Ecological generalism drives hyperdiversity of secondary metabolite gene clusters in xylarialean endophytes.</title>
        <authorList>
            <person name="Franco M.E.E."/>
            <person name="Wisecaver J.H."/>
            <person name="Arnold A.E."/>
            <person name="Ju Y.M."/>
            <person name="Slot J.C."/>
            <person name="Ahrendt S."/>
            <person name="Moore L.P."/>
            <person name="Eastman K.E."/>
            <person name="Scott K."/>
            <person name="Konkel Z."/>
            <person name="Mondo S.J."/>
            <person name="Kuo A."/>
            <person name="Hayes R.D."/>
            <person name="Haridas S."/>
            <person name="Andreopoulos B."/>
            <person name="Riley R."/>
            <person name="LaButti K."/>
            <person name="Pangilinan J."/>
            <person name="Lipzen A."/>
            <person name="Amirebrahimi M."/>
            <person name="Yan J."/>
            <person name="Adam C."/>
            <person name="Keymanesh K."/>
            <person name="Ng V."/>
            <person name="Louie K."/>
            <person name="Northen T."/>
            <person name="Drula E."/>
            <person name="Henrissat B."/>
            <person name="Hsieh H.M."/>
            <person name="Youens-Clark K."/>
            <person name="Lutzoni F."/>
            <person name="Miadlikowska J."/>
            <person name="Eastwood D.C."/>
            <person name="Hamelin R.C."/>
            <person name="Grigoriev I.V."/>
            <person name="U'Ren J.M."/>
        </authorList>
    </citation>
    <scope>NUCLEOTIDE SEQUENCE [LARGE SCALE GENOMIC DNA]</scope>
    <source>
        <strain evidence="1 2">CBS 119005</strain>
    </source>
</reference>
<keyword evidence="2" id="KW-1185">Reference proteome</keyword>
<accession>A0ACB9Z8Q0</accession>
<proteinExistence type="predicted"/>
<protein>
    <submittedName>
        <fullName evidence="1">Uncharacterized protein</fullName>
    </submittedName>
</protein>
<name>A0ACB9Z8Q0_9PEZI</name>
<sequence>MCFTEFVGYTCGHASTPVKRLCPLTTQLYNNPCCAQNAVRPVLSQTFCPTCARILHGRWVNILELEHRFMHERGVCGCAAQFPHLQQPRVVSHYVDTGSSGSNSGSEEQRIYVGDAANHHYGNGHDSEALTQMAAHQSHLSGSAAPFVPSHNQAHGLSYGGGAQDAPWGHRSSLSFDATAAFVQLPIQNASAAGSTMTTDASTSPTDQSGSAKSKGKGKQQRNKKAQDQAAEQQQQQVFHQQQQQQQEHGYPTAAFQTATQLAPLFEERQDSASKKPMVSVRMLSLYGAEWLQDHEPLHADGRCSCQIRFERYESPPTPVLGEASPESGLGLTDVNTLAEYNAQYLGHHTSADISGPATTAEHSSGMALGAEDAAQGEPQQNPLASSIPHVTTNPGHPARWACSPDSGIAATAAATPSAPYADHPVDMQTAWYEHTEVPLAGLPIGAGPEGDSHMPPFEECELHYPLHYPKLPSHRRSASH</sequence>